<evidence type="ECO:0000313" key="3">
    <source>
        <dbReference type="EMBL" id="PXX81604.1"/>
    </source>
</evidence>
<evidence type="ECO:0000259" key="2">
    <source>
        <dbReference type="Pfam" id="PF22016"/>
    </source>
</evidence>
<reference evidence="3 4" key="1">
    <citation type="submission" date="2018-05" db="EMBL/GenBank/DDBJ databases">
        <title>Genomic Encyclopedia of Type Strains, Phase IV (KMG-IV): sequencing the most valuable type-strain genomes for metagenomic binning, comparative biology and taxonomic classification.</title>
        <authorList>
            <person name="Goeker M."/>
        </authorList>
    </citation>
    <scope>NUCLEOTIDE SEQUENCE [LARGE SCALE GENOMIC DNA]</scope>
    <source>
        <strain evidence="3 4">JC118</strain>
    </source>
</reference>
<organism evidence="3 4">
    <name type="scientific">Dielma fastidiosa</name>
    <dbReference type="NCBI Taxonomy" id="1034346"/>
    <lineage>
        <taxon>Bacteria</taxon>
        <taxon>Bacillati</taxon>
        <taxon>Bacillota</taxon>
        <taxon>Erysipelotrichia</taxon>
        <taxon>Erysipelotrichales</taxon>
        <taxon>Erysipelotrichaceae</taxon>
        <taxon>Dielma</taxon>
    </lineage>
</organism>
<dbReference type="AlphaFoldDB" id="A0A318KUM4"/>
<dbReference type="EMBL" id="QJKH01000001">
    <property type="protein sequence ID" value="PXX81604.1"/>
    <property type="molecule type" value="Genomic_DNA"/>
</dbReference>
<dbReference type="Gene3D" id="3.10.290.30">
    <property type="entry name" value="MM3350-like"/>
    <property type="match status" value="1"/>
</dbReference>
<gene>
    <name evidence="3" type="ORF">DES51_101214</name>
</gene>
<dbReference type="InterPro" id="IPR053864">
    <property type="entry name" value="DUF6933"/>
</dbReference>
<evidence type="ECO:0000259" key="1">
    <source>
        <dbReference type="Pfam" id="PF07929"/>
    </source>
</evidence>
<evidence type="ECO:0000313" key="4">
    <source>
        <dbReference type="Proteomes" id="UP000247612"/>
    </source>
</evidence>
<dbReference type="InterPro" id="IPR012912">
    <property type="entry name" value="Plasmid_pRiA4b_Orf3-like"/>
</dbReference>
<keyword evidence="4" id="KW-1185">Reference proteome</keyword>
<feature type="domain" description="Plasmid pRiA4b Orf3-like" evidence="1">
    <location>
        <begin position="181"/>
        <end position="335"/>
    </location>
</feature>
<dbReference type="Proteomes" id="UP000247612">
    <property type="component" value="Unassembled WGS sequence"/>
</dbReference>
<dbReference type="Pfam" id="PF07929">
    <property type="entry name" value="PRiA4_ORF3"/>
    <property type="match status" value="1"/>
</dbReference>
<dbReference type="SUPFAM" id="SSF159941">
    <property type="entry name" value="MM3350-like"/>
    <property type="match status" value="1"/>
</dbReference>
<name>A0A318KUM4_9FIRM</name>
<protein>
    <submittedName>
        <fullName evidence="3">PRiA4b ORF-3-like protein</fullName>
    </submittedName>
</protein>
<dbReference type="STRING" id="1034346.GCA_000313565_00211"/>
<proteinExistence type="predicted"/>
<dbReference type="InterPro" id="IPR024047">
    <property type="entry name" value="MM3350-like_sf"/>
</dbReference>
<accession>A0A318KUM4</accession>
<sequence>MLLQCTKTMQNKLKINDGDLEHHQGHEIDFYAWHVHMITIDRRRIFVLMNNVTRYPVLIYRPSDADMRHPKQLFLTAIKAALLEEGIDLQIVERYIEGKISYAACSGMSLVSKLNALCQDIRNHYCKCFEPNMVCQPRLSVLLSHQPQTYGKVIDMPYKRMLRQLNRVYDLNQTNLINTRTYQLRVSLDLNQTTVMRRFTIPAHFTFHQLHEVIKILFQWPSAMKYEFQVDEQRLQDGSVIASENGDTHRCLSALIESCKDCVYQNTWRHTIVLEGIIEEGHRSGPYLIEREGIRPPLNVRTEKSYLEYLKIISNPKSKRRRQLMAGNFGDRYEKACSDERLNQLLNKWPQACRSNHDHH</sequence>
<dbReference type="OrthoDB" id="9801392at2"/>
<feature type="domain" description="DUF6933" evidence="2">
    <location>
        <begin position="3"/>
        <end position="148"/>
    </location>
</feature>
<comment type="caution">
    <text evidence="3">The sequence shown here is derived from an EMBL/GenBank/DDBJ whole genome shotgun (WGS) entry which is preliminary data.</text>
</comment>
<dbReference type="RefSeq" id="WP_022936518.1">
    <property type="nucleotide sequence ID" value="NZ_CABKRQ010000001.1"/>
</dbReference>
<dbReference type="Pfam" id="PF22016">
    <property type="entry name" value="DUF6933"/>
    <property type="match status" value="1"/>
</dbReference>